<organism evidence="4 5">
    <name type="scientific">Petromyces alliaceus</name>
    <name type="common">Aspergillus alliaceus</name>
    <dbReference type="NCBI Taxonomy" id="209559"/>
    <lineage>
        <taxon>Eukaryota</taxon>
        <taxon>Fungi</taxon>
        <taxon>Dikarya</taxon>
        <taxon>Ascomycota</taxon>
        <taxon>Pezizomycotina</taxon>
        <taxon>Eurotiomycetes</taxon>
        <taxon>Eurotiomycetidae</taxon>
        <taxon>Eurotiales</taxon>
        <taxon>Aspergillaceae</taxon>
        <taxon>Aspergillus</taxon>
        <taxon>Aspergillus subgen. Circumdati</taxon>
    </lineage>
</organism>
<dbReference type="PROSITE" id="PS00893">
    <property type="entry name" value="NUDIX_BOX"/>
    <property type="match status" value="1"/>
</dbReference>
<dbReference type="GO" id="GO:0006753">
    <property type="term" value="P:nucleoside phosphate metabolic process"/>
    <property type="evidence" value="ECO:0007669"/>
    <property type="project" value="TreeGrafter"/>
</dbReference>
<dbReference type="InterPro" id="IPR020476">
    <property type="entry name" value="Nudix_hydrolase"/>
</dbReference>
<evidence type="ECO:0000256" key="2">
    <source>
        <dbReference type="RuleBase" id="RU003476"/>
    </source>
</evidence>
<comment type="similarity">
    <text evidence="2">Belongs to the Nudix hydrolase family.</text>
</comment>
<feature type="domain" description="Nudix hydrolase" evidence="3">
    <location>
        <begin position="173"/>
        <end position="311"/>
    </location>
</feature>
<comment type="caution">
    <text evidence="4">The sequence shown here is derived from an EMBL/GenBank/DDBJ whole genome shotgun (WGS) entry which is preliminary data.</text>
</comment>
<dbReference type="GO" id="GO:0019693">
    <property type="term" value="P:ribose phosphate metabolic process"/>
    <property type="evidence" value="ECO:0007669"/>
    <property type="project" value="TreeGrafter"/>
</dbReference>
<dbReference type="InterPro" id="IPR020084">
    <property type="entry name" value="NUDIX_hydrolase_CS"/>
</dbReference>
<accession>A0A8H6AH77</accession>
<evidence type="ECO:0000313" key="5">
    <source>
        <dbReference type="Proteomes" id="UP000541154"/>
    </source>
</evidence>
<protein>
    <recommendedName>
        <fullName evidence="3">Nudix hydrolase domain-containing protein</fullName>
    </recommendedName>
</protein>
<dbReference type="EMBL" id="SPNV01000004">
    <property type="protein sequence ID" value="KAF5866855.1"/>
    <property type="molecule type" value="Genomic_DNA"/>
</dbReference>
<dbReference type="SUPFAM" id="SSF55811">
    <property type="entry name" value="Nudix"/>
    <property type="match status" value="1"/>
</dbReference>
<evidence type="ECO:0000256" key="1">
    <source>
        <dbReference type="ARBA" id="ARBA00022801"/>
    </source>
</evidence>
<evidence type="ECO:0000313" key="4">
    <source>
        <dbReference type="EMBL" id="KAF5866855.1"/>
    </source>
</evidence>
<proteinExistence type="inferred from homology"/>
<dbReference type="Gene3D" id="3.90.79.10">
    <property type="entry name" value="Nucleoside Triphosphate Pyrophosphohydrolase"/>
    <property type="match status" value="1"/>
</dbReference>
<dbReference type="Proteomes" id="UP000541154">
    <property type="component" value="Unassembled WGS sequence"/>
</dbReference>
<dbReference type="Pfam" id="PF00293">
    <property type="entry name" value="NUDIX"/>
    <property type="match status" value="1"/>
</dbReference>
<dbReference type="GO" id="GO:0005829">
    <property type="term" value="C:cytosol"/>
    <property type="evidence" value="ECO:0007669"/>
    <property type="project" value="TreeGrafter"/>
</dbReference>
<keyword evidence="1 2" id="KW-0378">Hydrolase</keyword>
<evidence type="ECO:0000259" key="3">
    <source>
        <dbReference type="PROSITE" id="PS51462"/>
    </source>
</evidence>
<dbReference type="PANTHER" id="PTHR11839:SF1">
    <property type="entry name" value="ADP-SUGAR PYROPHOSPHATASE"/>
    <property type="match status" value="1"/>
</dbReference>
<name>A0A8H6AH77_PETAA</name>
<dbReference type="GO" id="GO:0005634">
    <property type="term" value="C:nucleus"/>
    <property type="evidence" value="ECO:0007669"/>
    <property type="project" value="TreeGrafter"/>
</dbReference>
<dbReference type="PROSITE" id="PS51462">
    <property type="entry name" value="NUDIX"/>
    <property type="match status" value="1"/>
</dbReference>
<keyword evidence="5" id="KW-1185">Reference proteome</keyword>
<dbReference type="GO" id="GO:0047631">
    <property type="term" value="F:ADP-ribose diphosphatase activity"/>
    <property type="evidence" value="ECO:0007669"/>
    <property type="project" value="TreeGrafter"/>
</dbReference>
<dbReference type="InterPro" id="IPR015797">
    <property type="entry name" value="NUDIX_hydrolase-like_dom_sf"/>
</dbReference>
<gene>
    <name evidence="4" type="ORF">ETB97_008659</name>
</gene>
<sequence length="326" mass="36735">MSFPPASAGPSAVRTYLTDLLISKHDTTPDFAQEVAGHWRLGRPNDLRDASARYFRTIFGDDVGPFLYRTVQEDIKEQWYSSSAGVRNFYMAPPLPIAGHFITNSDPDSIVKLAHNVFNMSNTKYRKPVVLSRCTLDTKEAKWKRLVKTTYRDPNGIQRTWESAEMQTRPADSDFDGVSMVATLDRSTGPELILLKQYRPSLDKVVVEIPGGLIDPGETAEQCAVRELKEETGYVGVVERISQTLYNSPGMGNNNFKLAYVNVDLSLPENQNPSPELEEEEFIEVFTLPMKSLFADLKKLEKEGYAIETRVVALAEGFELARKWNL</sequence>
<dbReference type="AlphaFoldDB" id="A0A8H6AH77"/>
<dbReference type="FunFam" id="3.90.79.10:FF:000016">
    <property type="entry name" value="ADP-sugar pyrophosphatase isoform X1"/>
    <property type="match status" value="1"/>
</dbReference>
<dbReference type="PRINTS" id="PR00502">
    <property type="entry name" value="NUDIXFAMILY"/>
</dbReference>
<dbReference type="InterPro" id="IPR000086">
    <property type="entry name" value="NUDIX_hydrolase_dom"/>
</dbReference>
<reference evidence="4 5" key="1">
    <citation type="submission" date="2019-04" db="EMBL/GenBank/DDBJ databases">
        <title>Aspergillus burnettii sp. nov., novel species from soil in southeast Queensland.</title>
        <authorList>
            <person name="Gilchrist C.L.M."/>
            <person name="Pitt J.I."/>
            <person name="Lange L."/>
            <person name="Lacey H.J."/>
            <person name="Vuong D."/>
            <person name="Midgley D.J."/>
            <person name="Greenfield P."/>
            <person name="Bradbury M."/>
            <person name="Lacey E."/>
            <person name="Busk P.K."/>
            <person name="Pilgaard B."/>
            <person name="Chooi Y.H."/>
            <person name="Piggott A.M."/>
        </authorList>
    </citation>
    <scope>NUCLEOTIDE SEQUENCE [LARGE SCALE GENOMIC DNA]</scope>
    <source>
        <strain evidence="4 5">FRR 5400</strain>
    </source>
</reference>
<dbReference type="CDD" id="cd18888">
    <property type="entry name" value="NUDIX_ADPRase_Nudt5"/>
    <property type="match status" value="1"/>
</dbReference>
<dbReference type="PANTHER" id="PTHR11839">
    <property type="entry name" value="UDP/ADP-SUGAR PYROPHOSPHATASE"/>
    <property type="match status" value="1"/>
</dbReference>